<dbReference type="InterPro" id="IPR010090">
    <property type="entry name" value="Phage_tape_meas"/>
</dbReference>
<feature type="transmembrane region" description="Helical" evidence="2">
    <location>
        <begin position="328"/>
        <end position="353"/>
    </location>
</feature>
<gene>
    <name evidence="4" type="ORF">FYJ27_08645</name>
</gene>
<reference evidence="4 5" key="1">
    <citation type="submission" date="2019-08" db="EMBL/GenBank/DDBJ databases">
        <title>In-depth cultivation of the pig gut microbiome towards novel bacterial diversity and tailored functional studies.</title>
        <authorList>
            <person name="Wylensek D."/>
            <person name="Hitch T.C.A."/>
            <person name="Clavel T."/>
        </authorList>
    </citation>
    <scope>NUCLEOTIDE SEQUENCE [LARGE SCALE GENOMIC DNA]</scope>
    <source>
        <strain evidence="4 5">Med78-601-WT-4W-RMD-3</strain>
    </source>
</reference>
<dbReference type="OrthoDB" id="9780715at2"/>
<proteinExistence type="predicted"/>
<dbReference type="NCBIfam" id="TIGR01760">
    <property type="entry name" value="tape_meas_TP901"/>
    <property type="match status" value="1"/>
</dbReference>
<dbReference type="PANTHER" id="PTHR37813:SF1">
    <property type="entry name" value="FELS-2 PROPHAGE PROTEIN"/>
    <property type="match status" value="1"/>
</dbReference>
<dbReference type="Gene3D" id="1.20.120.20">
    <property type="entry name" value="Apolipoprotein"/>
    <property type="match status" value="1"/>
</dbReference>
<comment type="caution">
    <text evidence="4">The sequence shown here is derived from an EMBL/GenBank/DDBJ whole genome shotgun (WGS) entry which is preliminary data.</text>
</comment>
<keyword evidence="1" id="KW-1188">Viral release from host cell</keyword>
<keyword evidence="2" id="KW-0812">Transmembrane</keyword>
<dbReference type="Proteomes" id="UP000462760">
    <property type="component" value="Unassembled WGS sequence"/>
</dbReference>
<dbReference type="SUPFAM" id="SSF48371">
    <property type="entry name" value="ARM repeat"/>
    <property type="match status" value="1"/>
</dbReference>
<accession>A0A844FIS9</accession>
<dbReference type="RefSeq" id="WP_154484475.1">
    <property type="nucleotide sequence ID" value="NZ_VULR01000011.1"/>
</dbReference>
<dbReference type="AlphaFoldDB" id="A0A844FIS9"/>
<sequence>MTEAGQAMENLARSGWTVEDIYNKTGDVLAYASANAIDLDTASRIAAGGLNQFGLTADELNRYLDVTSATSASSAANVEGLSEAFEASTPMVKTLNYSLEDMSLAFGVLADNEIQGAKAGTQLNSAFMRMSSGGDAVNAAIASLNEQTGINVSLFDKATGQARPLNDVLGDLRQAFSGLTEEEKMYYANQLFGQAGAKAMLPLLEATDEQYNKVADAIGNADGKTKEMQETMDGGMGGALARVKSAWEEFLLAMGETQEGVVIDALGLIEQALLKLPDVIGRINEGWQNMKEFVSEHATLFKVLGIVVGVLAGAFGIVIPVIELLTGVFGLLFTPVGLVVGIISVLAGLAYLVKENWEPISEFFSGLWEGIKNIFSTSLNFIKTLITTIWNAIKSVTSTVWNSIKNVITKVINSIKTVITTVFNAIKNVVTKIWNSIKTVTSSVWNSIKAVITSIVNAIKSVITSVFNAIKSVVTRVWNGIKTVTSTVWNGIKSTITRIVNGIKSTVTSVFNAIKSTTTRIWNNVKTAMIKPVETAKNKIKSALDKIKGFFSNLKLKFPKIEMPKLPHFRLDGKFSLKPPSVPKLRVDWYKEGGILTEPTIFGMAGNNLLGGGEAGHEAVLPIEKLSDIMANTMENMGYDNRQNKQDINVEVKLNIENFNNDSDLDIQDLIEQIQFEIERKLKSRGGTVNALV</sequence>
<keyword evidence="2" id="KW-0472">Membrane</keyword>
<feature type="domain" description="Phage tail tape measure protein" evidence="3">
    <location>
        <begin position="2"/>
        <end position="193"/>
    </location>
</feature>
<name>A0A844FIS9_9FIRM</name>
<protein>
    <submittedName>
        <fullName evidence="4">Phage tail tape measure protein</fullName>
    </submittedName>
</protein>
<evidence type="ECO:0000313" key="4">
    <source>
        <dbReference type="EMBL" id="MSS43795.1"/>
    </source>
</evidence>
<dbReference type="InterPro" id="IPR016024">
    <property type="entry name" value="ARM-type_fold"/>
</dbReference>
<evidence type="ECO:0000256" key="2">
    <source>
        <dbReference type="SAM" id="Phobius"/>
    </source>
</evidence>
<dbReference type="EMBL" id="VULR01000011">
    <property type="protein sequence ID" value="MSS43795.1"/>
    <property type="molecule type" value="Genomic_DNA"/>
</dbReference>
<dbReference type="PANTHER" id="PTHR37813">
    <property type="entry name" value="FELS-2 PROPHAGE PROTEIN"/>
    <property type="match status" value="1"/>
</dbReference>
<organism evidence="4 5">
    <name type="scientific">Anaerosalibacter bizertensis</name>
    <dbReference type="NCBI Taxonomy" id="932217"/>
    <lineage>
        <taxon>Bacteria</taxon>
        <taxon>Bacillati</taxon>
        <taxon>Bacillota</taxon>
        <taxon>Tissierellia</taxon>
        <taxon>Tissierellales</taxon>
        <taxon>Sporanaerobacteraceae</taxon>
        <taxon>Anaerosalibacter</taxon>
    </lineage>
</organism>
<feature type="transmembrane region" description="Helical" evidence="2">
    <location>
        <begin position="300"/>
        <end position="322"/>
    </location>
</feature>
<evidence type="ECO:0000256" key="1">
    <source>
        <dbReference type="ARBA" id="ARBA00022612"/>
    </source>
</evidence>
<keyword evidence="2" id="KW-1133">Transmembrane helix</keyword>
<evidence type="ECO:0000313" key="5">
    <source>
        <dbReference type="Proteomes" id="UP000462760"/>
    </source>
</evidence>
<evidence type="ECO:0000259" key="3">
    <source>
        <dbReference type="Pfam" id="PF10145"/>
    </source>
</evidence>
<dbReference type="Pfam" id="PF10145">
    <property type="entry name" value="PhageMin_Tail"/>
    <property type="match status" value="1"/>
</dbReference>